<protein>
    <recommendedName>
        <fullName evidence="6">Protein HflC</fullName>
    </recommendedName>
</protein>
<dbReference type="InterPro" id="IPR036013">
    <property type="entry name" value="Band_7/SPFH_dom_sf"/>
</dbReference>
<evidence type="ECO:0000313" key="8">
    <source>
        <dbReference type="EMBL" id="SDP25540.1"/>
    </source>
</evidence>
<keyword evidence="3" id="KW-0812">Transmembrane</keyword>
<dbReference type="NCBIfam" id="TIGR01932">
    <property type="entry name" value="hflC"/>
    <property type="match status" value="1"/>
</dbReference>
<dbReference type="PIRSF" id="PIRSF005651">
    <property type="entry name" value="HflC"/>
    <property type="match status" value="1"/>
</dbReference>
<dbReference type="PANTHER" id="PTHR42911">
    <property type="entry name" value="MODULATOR OF FTSH PROTEASE HFLC"/>
    <property type="match status" value="1"/>
</dbReference>
<dbReference type="RefSeq" id="WP_092222754.1">
    <property type="nucleotide sequence ID" value="NZ_FNJI01000014.1"/>
</dbReference>
<comment type="subcellular location">
    <subcellularLocation>
        <location evidence="1">Membrane</location>
        <topology evidence="1">Single-pass membrane protein</topology>
    </subcellularLocation>
</comment>
<dbReference type="SUPFAM" id="SSF117892">
    <property type="entry name" value="Band 7/SPFH domain"/>
    <property type="match status" value="1"/>
</dbReference>
<dbReference type="SMART" id="SM00244">
    <property type="entry name" value="PHB"/>
    <property type="match status" value="1"/>
</dbReference>
<evidence type="ECO:0000256" key="3">
    <source>
        <dbReference type="ARBA" id="ARBA00022692"/>
    </source>
</evidence>
<keyword evidence="5" id="KW-0472">Membrane</keyword>
<evidence type="ECO:0000259" key="7">
    <source>
        <dbReference type="SMART" id="SM00244"/>
    </source>
</evidence>
<dbReference type="GO" id="GO:0006508">
    <property type="term" value="P:proteolysis"/>
    <property type="evidence" value="ECO:0007669"/>
    <property type="project" value="UniProtKB-KW"/>
</dbReference>
<gene>
    <name evidence="8" type="ORF">SAMN05660330_02209</name>
</gene>
<evidence type="ECO:0000256" key="6">
    <source>
        <dbReference type="PIRNR" id="PIRNR005651"/>
    </source>
</evidence>
<accession>A0A1H0R7X7</accession>
<evidence type="ECO:0000256" key="2">
    <source>
        <dbReference type="ARBA" id="ARBA00007862"/>
    </source>
</evidence>
<dbReference type="PANTHER" id="PTHR42911:SF1">
    <property type="entry name" value="MODULATOR OF FTSH PROTEASE HFLC"/>
    <property type="match status" value="1"/>
</dbReference>
<dbReference type="Gene3D" id="3.30.479.30">
    <property type="entry name" value="Band 7 domain"/>
    <property type="match status" value="1"/>
</dbReference>
<dbReference type="Proteomes" id="UP000199073">
    <property type="component" value="Unassembled WGS sequence"/>
</dbReference>
<comment type="function">
    <text evidence="6">HflC and HflK could regulate a protease.</text>
</comment>
<keyword evidence="8" id="KW-0378">Hydrolase</keyword>
<dbReference type="AlphaFoldDB" id="A0A1H0R7X7"/>
<dbReference type="InterPro" id="IPR001107">
    <property type="entry name" value="Band_7"/>
</dbReference>
<keyword evidence="8" id="KW-0645">Protease</keyword>
<evidence type="ECO:0000256" key="1">
    <source>
        <dbReference type="ARBA" id="ARBA00004167"/>
    </source>
</evidence>
<dbReference type="EMBL" id="FNJI01000014">
    <property type="protein sequence ID" value="SDP25540.1"/>
    <property type="molecule type" value="Genomic_DNA"/>
</dbReference>
<reference evidence="8 9" key="1">
    <citation type="submission" date="2016-10" db="EMBL/GenBank/DDBJ databases">
        <authorList>
            <person name="de Groot N.N."/>
        </authorList>
    </citation>
    <scope>NUCLEOTIDE SEQUENCE [LARGE SCALE GENOMIC DNA]</scope>
    <source>
        <strain evidence="8 9">DSM 12130</strain>
    </source>
</reference>
<dbReference type="GO" id="GO:0016020">
    <property type="term" value="C:membrane"/>
    <property type="evidence" value="ECO:0007669"/>
    <property type="project" value="UniProtKB-SubCell"/>
</dbReference>
<dbReference type="InterPro" id="IPR010200">
    <property type="entry name" value="HflC"/>
</dbReference>
<comment type="similarity">
    <text evidence="2 6">Belongs to the band 7/mec-2 family. HflC subfamily.</text>
</comment>
<evidence type="ECO:0000256" key="4">
    <source>
        <dbReference type="ARBA" id="ARBA00022989"/>
    </source>
</evidence>
<organism evidence="8 9">
    <name type="scientific">Desulforhopalus singaporensis</name>
    <dbReference type="NCBI Taxonomy" id="91360"/>
    <lineage>
        <taxon>Bacteria</taxon>
        <taxon>Pseudomonadati</taxon>
        <taxon>Thermodesulfobacteriota</taxon>
        <taxon>Desulfobulbia</taxon>
        <taxon>Desulfobulbales</taxon>
        <taxon>Desulfocapsaceae</taxon>
        <taxon>Desulforhopalus</taxon>
    </lineage>
</organism>
<dbReference type="GO" id="GO:0008233">
    <property type="term" value="F:peptidase activity"/>
    <property type="evidence" value="ECO:0007669"/>
    <property type="project" value="UniProtKB-KW"/>
</dbReference>
<evidence type="ECO:0000256" key="5">
    <source>
        <dbReference type="ARBA" id="ARBA00023136"/>
    </source>
</evidence>
<keyword evidence="4" id="KW-1133">Transmembrane helix</keyword>
<keyword evidence="9" id="KW-1185">Reference proteome</keyword>
<sequence>MKQIVQFFLVGLVLLAIAIVYDGFFILEEGKQVVITQFGAPVGDPVTEAGLHFKMPFIQQTEVFEKKILIWDGDPNQIPTNDKTYVYLDVTARWRISNALQFLQAVKTTMRAQSLLSDIIDGTVRDMVNKNDLIEIIRSSDWSVETMSETASPATIGKKPNNGRDQIASQILELASKVTPQYGIELIDVMFKRVNYIDSVRLKVYDRMISERKRIAAEKRSMGEGEKAEILGTVDRKLKEIISTANKEAVTIKGKADAEATRIYGTAYSQDPEFYAFQKTLESYKDIIGKNSSLVLSSDSDLYRFLKSIEGK</sequence>
<evidence type="ECO:0000313" key="9">
    <source>
        <dbReference type="Proteomes" id="UP000199073"/>
    </source>
</evidence>
<name>A0A1H0R7X7_9BACT</name>
<proteinExistence type="inferred from homology"/>
<dbReference type="OrthoDB" id="9812991at2"/>
<dbReference type="STRING" id="91360.SAMN05660330_02209"/>
<dbReference type="CDD" id="cd03405">
    <property type="entry name" value="SPFH_HflC"/>
    <property type="match status" value="1"/>
</dbReference>
<dbReference type="Pfam" id="PF01145">
    <property type="entry name" value="Band_7"/>
    <property type="match status" value="1"/>
</dbReference>
<feature type="domain" description="Band 7" evidence="7">
    <location>
        <begin position="22"/>
        <end position="208"/>
    </location>
</feature>